<evidence type="ECO:0000313" key="2">
    <source>
        <dbReference type="Proteomes" id="UP001054945"/>
    </source>
</evidence>
<dbReference type="Proteomes" id="UP001054945">
    <property type="component" value="Unassembled WGS sequence"/>
</dbReference>
<evidence type="ECO:0000313" key="1">
    <source>
        <dbReference type="EMBL" id="GIY02119.1"/>
    </source>
</evidence>
<proteinExistence type="predicted"/>
<gene>
    <name evidence="1" type="primary">AVEN_83397_1</name>
    <name evidence="1" type="ORF">CEXT_163201</name>
</gene>
<organism evidence="1 2">
    <name type="scientific">Caerostris extrusa</name>
    <name type="common">Bark spider</name>
    <name type="synonym">Caerostris bankana</name>
    <dbReference type="NCBI Taxonomy" id="172846"/>
    <lineage>
        <taxon>Eukaryota</taxon>
        <taxon>Metazoa</taxon>
        <taxon>Ecdysozoa</taxon>
        <taxon>Arthropoda</taxon>
        <taxon>Chelicerata</taxon>
        <taxon>Arachnida</taxon>
        <taxon>Araneae</taxon>
        <taxon>Araneomorphae</taxon>
        <taxon>Entelegynae</taxon>
        <taxon>Araneoidea</taxon>
        <taxon>Araneidae</taxon>
        <taxon>Caerostris</taxon>
    </lineage>
</organism>
<dbReference type="EMBL" id="BPLR01005411">
    <property type="protein sequence ID" value="GIY02119.1"/>
    <property type="molecule type" value="Genomic_DNA"/>
</dbReference>
<protein>
    <submittedName>
        <fullName evidence="1">FPL domain-containing protein</fullName>
    </submittedName>
</protein>
<accession>A0AAV4PYJ2</accession>
<sequence length="326" mass="37896">MIKNAARLSLLAIFKESRGDVKNYVVQYGISKHSTNIASLLKCIVFDFQDSVEKEQEDCARSAYFQYQEEIEYIDDVLNLEDDMVVDQFRTIIFERLVVPVLFPLITRENSSSKDTYTLKSTEIGFFLLGKLLQIITDRELKNDIIDVLIPIELRETTTRNLAINNTNIFHTVNKLRHKIIKKIRSIFSARLSYLFMLTTQTFQVIIQFLLSYNDCNRIFLIYTTFFDVLMKHFLPDSSNSEFKKLDLIGSLLETIAKTCVEFNDGPWLDIRSHFARMLQDAGNMLEGSPVVFCSYYKDLTWVKFHKTLVLRKIRIGEEIELGSIG</sequence>
<keyword evidence="2" id="KW-1185">Reference proteome</keyword>
<name>A0AAV4PYJ2_CAEEX</name>
<dbReference type="AlphaFoldDB" id="A0AAV4PYJ2"/>
<comment type="caution">
    <text evidence="1">The sequence shown here is derived from an EMBL/GenBank/DDBJ whole genome shotgun (WGS) entry which is preliminary data.</text>
</comment>
<reference evidence="1 2" key="1">
    <citation type="submission" date="2021-06" db="EMBL/GenBank/DDBJ databases">
        <title>Caerostris extrusa draft genome.</title>
        <authorList>
            <person name="Kono N."/>
            <person name="Arakawa K."/>
        </authorList>
    </citation>
    <scope>NUCLEOTIDE SEQUENCE [LARGE SCALE GENOMIC DNA]</scope>
</reference>